<evidence type="ECO:0000256" key="1">
    <source>
        <dbReference type="SAM" id="Phobius"/>
    </source>
</evidence>
<keyword evidence="1" id="KW-0472">Membrane</keyword>
<dbReference type="InterPro" id="IPR043751">
    <property type="entry name" value="DUF5696"/>
</dbReference>
<protein>
    <submittedName>
        <fullName evidence="2">Uncharacterized protein</fullName>
    </submittedName>
</protein>
<keyword evidence="1" id="KW-0812">Transmembrane</keyword>
<dbReference type="Proteomes" id="UP000541058">
    <property type="component" value="Unassembled WGS sequence"/>
</dbReference>
<comment type="caution">
    <text evidence="2">The sequence shown here is derived from an EMBL/GenBank/DDBJ whole genome shotgun (WGS) entry which is preliminary data.</text>
</comment>
<evidence type="ECO:0000313" key="3">
    <source>
        <dbReference type="Proteomes" id="UP000541058"/>
    </source>
</evidence>
<gene>
    <name evidence="2" type="ORF">GX355_11600</name>
</gene>
<name>A0A7X8C5Q8_9LACT</name>
<sequence length="752" mass="85994">MVKRLLKLGIALIIIISIVGFFLINNREEPKSVTVAQSNHQAIVVNDQNPGCRVSKGSTDIPEDFDKVAENEQLELFVEEETVAILIRDKCNDYVWSSYDVDRDLASEGYSQEMINYMRSGVSIITYDRFTPGRRTLLDSGVEKTYHEETDGFRVTVDFTLQQIKFDLIVTLQGGDLLIHVPMESVEEYNPNLWEPGNNNISLSELIVYPFLGSTDGEETGYVVIPDGPGAIVNLDEVAKSTAGYSGGVYGRDYGYENNPTPRMFSVKPPEQISLPIYGFIHEEGQVGLLAISEHGESYATYNYRPKDTDTNYYQSYFTYNYRTAYSQFQSRVNEEQHVLGFQEKPNKFDLVQRYVFLRGEEADYVGVAKAYRDFLEKNSDFVESREQSDASIPMKIDFINNEVRMGTLGIEEVVLTEYNQAIDIVKDLKELDYHNLNVTFKTFLTDNWIYGIDIFRNLGGKGDFEEALSYFSDNNVAFNYYADYTRSYHSKTKYTGNKMNRNDFIVFNRENETMNYMNHPKFYQVFADEDLDTLQSLNIDAVALDGLGSNLFTHFDNGHVRSSVEGMAYTEALLQYFHEHEIKTSMYAPNAYLYPYLEAYFDTPIHSSGLSFADETVPLIQLILSGRVDMYSPYLNTSSNDQDTILNLIEYGVFPAFILTGESTYHLKETASSNIPVSELRYLEDRIENYYRSVNEALSEVLNSEMIDHQIIDEGVAEVTYSNGKVILVNYNSSDYNYEGIKIEAKGFVMR</sequence>
<organism evidence="2 3">
    <name type="scientific">Globicatella sulfidifaciens</name>
    <dbReference type="NCBI Taxonomy" id="136093"/>
    <lineage>
        <taxon>Bacteria</taxon>
        <taxon>Bacillati</taxon>
        <taxon>Bacillota</taxon>
        <taxon>Bacilli</taxon>
        <taxon>Lactobacillales</taxon>
        <taxon>Aerococcaceae</taxon>
        <taxon>Globicatella</taxon>
    </lineage>
</organism>
<feature type="transmembrane region" description="Helical" evidence="1">
    <location>
        <begin position="5"/>
        <end position="24"/>
    </location>
</feature>
<reference evidence="2 3" key="1">
    <citation type="journal article" date="2020" name="Biotechnol. Biofuels">
        <title>New insights from the biogas microbiome by comprehensive genome-resolved metagenomics of nearly 1600 species originating from multiple anaerobic digesters.</title>
        <authorList>
            <person name="Campanaro S."/>
            <person name="Treu L."/>
            <person name="Rodriguez-R L.M."/>
            <person name="Kovalovszki A."/>
            <person name="Ziels R.M."/>
            <person name="Maus I."/>
            <person name="Zhu X."/>
            <person name="Kougias P.G."/>
            <person name="Basile A."/>
            <person name="Luo G."/>
            <person name="Schluter A."/>
            <person name="Konstantinidis K.T."/>
            <person name="Angelidaki I."/>
        </authorList>
    </citation>
    <scope>NUCLEOTIDE SEQUENCE [LARGE SCALE GENOMIC DNA]</scope>
    <source>
        <strain evidence="2">AS23ysBPME_34</strain>
    </source>
</reference>
<evidence type="ECO:0000313" key="2">
    <source>
        <dbReference type="EMBL" id="NLJ19490.1"/>
    </source>
</evidence>
<accession>A0A7X8C5Q8</accession>
<proteinExistence type="predicted"/>
<dbReference type="EMBL" id="JAAYSM010000413">
    <property type="protein sequence ID" value="NLJ19490.1"/>
    <property type="molecule type" value="Genomic_DNA"/>
</dbReference>
<keyword evidence="1" id="KW-1133">Transmembrane helix</keyword>
<dbReference type="RefSeq" id="WP_276650076.1">
    <property type="nucleotide sequence ID" value="NZ_JAAYSM010000413.1"/>
</dbReference>
<dbReference type="AlphaFoldDB" id="A0A7X8C5Q8"/>
<dbReference type="Pfam" id="PF18952">
    <property type="entry name" value="DUF5696"/>
    <property type="match status" value="1"/>
</dbReference>